<evidence type="ECO:0000256" key="2">
    <source>
        <dbReference type="SAM" id="SignalP"/>
    </source>
</evidence>
<sequence>MKTTILSIVFLLISVLTFTASAQSEMPSYDSSTEVRLSNGMNTFAIPNSKSSLRVIVRNGDIIQAVVQTEGGKSIKADLNETAGPEVRSDCGECGKNKYIAFTWNDDSGNGGFGCKACKGKKAPNSSSNNEPESLTIYLKNGPRN</sequence>
<organism evidence="3 4">
    <name type="scientific">Emticicia aquatilis</name>
    <dbReference type="NCBI Taxonomy" id="1537369"/>
    <lineage>
        <taxon>Bacteria</taxon>
        <taxon>Pseudomonadati</taxon>
        <taxon>Bacteroidota</taxon>
        <taxon>Cytophagia</taxon>
        <taxon>Cytophagales</taxon>
        <taxon>Leadbetterellaceae</taxon>
        <taxon>Emticicia</taxon>
    </lineage>
</organism>
<keyword evidence="4" id="KW-1185">Reference proteome</keyword>
<reference evidence="3" key="1">
    <citation type="journal article" date="2014" name="Int. J. Syst. Evol. Microbiol.">
        <title>Complete genome sequence of Corynebacterium casei LMG S-19264T (=DSM 44701T), isolated from a smear-ripened cheese.</title>
        <authorList>
            <consortium name="US DOE Joint Genome Institute (JGI-PGF)"/>
            <person name="Walter F."/>
            <person name="Albersmeier A."/>
            <person name="Kalinowski J."/>
            <person name="Ruckert C."/>
        </authorList>
    </citation>
    <scope>NUCLEOTIDE SEQUENCE</scope>
    <source>
        <strain evidence="3">CGMCC 1.15958</strain>
    </source>
</reference>
<evidence type="ECO:0000256" key="1">
    <source>
        <dbReference type="SAM" id="MobiDB-lite"/>
    </source>
</evidence>
<name>A0A916YNT4_9BACT</name>
<feature type="signal peptide" evidence="2">
    <location>
        <begin position="1"/>
        <end position="22"/>
    </location>
</feature>
<protein>
    <submittedName>
        <fullName evidence="3">Uncharacterized protein</fullName>
    </submittedName>
</protein>
<dbReference type="RefSeq" id="WP_188765652.1">
    <property type="nucleotide sequence ID" value="NZ_BMKK01000003.1"/>
</dbReference>
<accession>A0A916YNT4</accession>
<reference evidence="3" key="2">
    <citation type="submission" date="2020-09" db="EMBL/GenBank/DDBJ databases">
        <authorList>
            <person name="Sun Q."/>
            <person name="Zhou Y."/>
        </authorList>
    </citation>
    <scope>NUCLEOTIDE SEQUENCE</scope>
    <source>
        <strain evidence="3">CGMCC 1.15958</strain>
    </source>
</reference>
<dbReference type="Proteomes" id="UP000609064">
    <property type="component" value="Unassembled WGS sequence"/>
</dbReference>
<proteinExistence type="predicted"/>
<feature type="chain" id="PRO_5036903385" evidence="2">
    <location>
        <begin position="23"/>
        <end position="145"/>
    </location>
</feature>
<gene>
    <name evidence="3" type="ORF">GCM10011514_17150</name>
</gene>
<dbReference type="EMBL" id="BMKK01000003">
    <property type="protein sequence ID" value="GGD53590.1"/>
    <property type="molecule type" value="Genomic_DNA"/>
</dbReference>
<evidence type="ECO:0000313" key="3">
    <source>
        <dbReference type="EMBL" id="GGD53590.1"/>
    </source>
</evidence>
<evidence type="ECO:0000313" key="4">
    <source>
        <dbReference type="Proteomes" id="UP000609064"/>
    </source>
</evidence>
<keyword evidence="2" id="KW-0732">Signal</keyword>
<feature type="region of interest" description="Disordered" evidence="1">
    <location>
        <begin position="121"/>
        <end position="145"/>
    </location>
</feature>
<feature type="compositionally biased region" description="Low complexity" evidence="1">
    <location>
        <begin position="123"/>
        <end position="134"/>
    </location>
</feature>
<comment type="caution">
    <text evidence="3">The sequence shown here is derived from an EMBL/GenBank/DDBJ whole genome shotgun (WGS) entry which is preliminary data.</text>
</comment>
<dbReference type="AlphaFoldDB" id="A0A916YNT4"/>